<keyword evidence="1" id="KW-0678">Repressor</keyword>
<dbReference type="GO" id="GO:0000976">
    <property type="term" value="F:transcription cis-regulatory region binding"/>
    <property type="evidence" value="ECO:0007669"/>
    <property type="project" value="TreeGrafter"/>
</dbReference>
<comment type="caution">
    <text evidence="6">The sequence shown here is derived from an EMBL/GenBank/DDBJ whole genome shotgun (WGS) entry which is preliminary data.</text>
</comment>
<dbReference type="EMBL" id="QRDZ01000035">
    <property type="protein sequence ID" value="RED57928.1"/>
    <property type="molecule type" value="Genomic_DNA"/>
</dbReference>
<keyword evidence="2" id="KW-0805">Transcription regulation</keyword>
<dbReference type="SUPFAM" id="SSF46785">
    <property type="entry name" value="Winged helix' DNA-binding domain"/>
    <property type="match status" value="1"/>
</dbReference>
<dbReference type="PANTHER" id="PTHR30146:SF95">
    <property type="entry name" value="RIBOSE OPERON REPRESSOR"/>
    <property type="match status" value="1"/>
</dbReference>
<dbReference type="SUPFAM" id="SSF53822">
    <property type="entry name" value="Periplasmic binding protein-like I"/>
    <property type="match status" value="1"/>
</dbReference>
<dbReference type="Gene3D" id="1.10.10.10">
    <property type="entry name" value="Winged helix-like DNA-binding domain superfamily/Winged helix DNA-binding domain"/>
    <property type="match status" value="1"/>
</dbReference>
<protein>
    <submittedName>
        <fullName evidence="6">GntR family transcriptional regulator of arabinose operon</fullName>
    </submittedName>
</protein>
<dbReference type="Proteomes" id="UP000256977">
    <property type="component" value="Unassembled WGS sequence"/>
</dbReference>
<keyword evidence="7" id="KW-1185">Reference proteome</keyword>
<dbReference type="CDD" id="cd07377">
    <property type="entry name" value="WHTH_GntR"/>
    <property type="match status" value="1"/>
</dbReference>
<dbReference type="InterPro" id="IPR036390">
    <property type="entry name" value="WH_DNA-bd_sf"/>
</dbReference>
<dbReference type="InterPro" id="IPR036388">
    <property type="entry name" value="WH-like_DNA-bd_sf"/>
</dbReference>
<dbReference type="RefSeq" id="WP_116064616.1">
    <property type="nucleotide sequence ID" value="NZ_QRDZ01000035.1"/>
</dbReference>
<proteinExistence type="predicted"/>
<dbReference type="PANTHER" id="PTHR30146">
    <property type="entry name" value="LACI-RELATED TRANSCRIPTIONAL REPRESSOR"/>
    <property type="match status" value="1"/>
</dbReference>
<dbReference type="Gene3D" id="3.40.50.2300">
    <property type="match status" value="2"/>
</dbReference>
<dbReference type="InterPro" id="IPR046335">
    <property type="entry name" value="LacI/GalR-like_sensor"/>
</dbReference>
<dbReference type="CDD" id="cd06267">
    <property type="entry name" value="PBP1_LacI_sugar_binding-like"/>
    <property type="match status" value="1"/>
</dbReference>
<accession>A0A3D9I824</accession>
<keyword evidence="4" id="KW-0804">Transcription</keyword>
<evidence type="ECO:0000259" key="5">
    <source>
        <dbReference type="PROSITE" id="PS50949"/>
    </source>
</evidence>
<dbReference type="PROSITE" id="PS50949">
    <property type="entry name" value="HTH_GNTR"/>
    <property type="match status" value="1"/>
</dbReference>
<evidence type="ECO:0000313" key="7">
    <source>
        <dbReference type="Proteomes" id="UP000256977"/>
    </source>
</evidence>
<dbReference type="GO" id="GO:0003700">
    <property type="term" value="F:DNA-binding transcription factor activity"/>
    <property type="evidence" value="ECO:0007669"/>
    <property type="project" value="InterPro"/>
</dbReference>
<evidence type="ECO:0000313" key="6">
    <source>
        <dbReference type="EMBL" id="RED57928.1"/>
    </source>
</evidence>
<dbReference type="InterPro" id="IPR000524">
    <property type="entry name" value="Tscrpt_reg_HTH_GntR"/>
</dbReference>
<reference evidence="6 7" key="1">
    <citation type="submission" date="2018-07" db="EMBL/GenBank/DDBJ databases">
        <title>Genomic Encyclopedia of Type Strains, Phase III (KMG-III): the genomes of soil and plant-associated and newly described type strains.</title>
        <authorList>
            <person name="Whitman W."/>
        </authorList>
    </citation>
    <scope>NUCLEOTIDE SEQUENCE [LARGE SCALE GENOMIC DNA]</scope>
    <source>
        <strain evidence="6 7">CECT 7287</strain>
    </source>
</reference>
<evidence type="ECO:0000256" key="2">
    <source>
        <dbReference type="ARBA" id="ARBA00023015"/>
    </source>
</evidence>
<sequence length="395" mass="43644">MSKLNGRKPLYHQIRQYVTDQINQGIWKAGDRLPSEAELAKQFGASRVTIKTAISELIDNNAIYRVQGKGTFVSADASGEPVVYEPKKEENLGNRLIAFILPAIVSSFTTKLLDGMEKELSGKGYKLLYCSTASSQEEEKRVLNEVLALGVSGIVIFPVDGESYNEQILRLKLGHFPFVVVDRYFRGIETNSVCADNIEGGRLATEMLISLGHRQIGLVSTRITDTTSVEDRVAGYEKALSQHHIAVDHRLRITDFESIRLDSVLKDGQADPDALKAICTFIRSNPEMTAIFALNLSAGLTIVQAVESIGLRIPEDLSVVFFDQFEMADFAKVPPTCIVQDATEISKAAVELLLSAIRNPYGEPRRVTLTPQLLIRESCAPPSKKALQKNIFTTQ</sequence>
<dbReference type="OrthoDB" id="9799482at2"/>
<evidence type="ECO:0000256" key="3">
    <source>
        <dbReference type="ARBA" id="ARBA00023125"/>
    </source>
</evidence>
<dbReference type="Pfam" id="PF00392">
    <property type="entry name" value="GntR"/>
    <property type="match status" value="1"/>
</dbReference>
<dbReference type="SMART" id="SM00345">
    <property type="entry name" value="HTH_GNTR"/>
    <property type="match status" value="1"/>
</dbReference>
<evidence type="ECO:0000256" key="1">
    <source>
        <dbReference type="ARBA" id="ARBA00022491"/>
    </source>
</evidence>
<name>A0A3D9I824_9BACL</name>
<dbReference type="AlphaFoldDB" id="A0A3D9I824"/>
<keyword evidence="3" id="KW-0238">DNA-binding</keyword>
<evidence type="ECO:0000256" key="4">
    <source>
        <dbReference type="ARBA" id="ARBA00023163"/>
    </source>
</evidence>
<dbReference type="Pfam" id="PF13377">
    <property type="entry name" value="Peripla_BP_3"/>
    <property type="match status" value="1"/>
</dbReference>
<dbReference type="FunFam" id="1.10.10.10:FF:000079">
    <property type="entry name" value="GntR family transcriptional regulator"/>
    <property type="match status" value="1"/>
</dbReference>
<dbReference type="PRINTS" id="PR00035">
    <property type="entry name" value="HTHGNTR"/>
</dbReference>
<organism evidence="6 7">
    <name type="scientific">Cohnella phaseoli</name>
    <dbReference type="NCBI Taxonomy" id="456490"/>
    <lineage>
        <taxon>Bacteria</taxon>
        <taxon>Bacillati</taxon>
        <taxon>Bacillota</taxon>
        <taxon>Bacilli</taxon>
        <taxon>Bacillales</taxon>
        <taxon>Paenibacillaceae</taxon>
        <taxon>Cohnella</taxon>
    </lineage>
</organism>
<dbReference type="InterPro" id="IPR028082">
    <property type="entry name" value="Peripla_BP_I"/>
</dbReference>
<gene>
    <name evidence="6" type="ORF">DFP98_13523</name>
</gene>
<feature type="domain" description="HTH gntR-type" evidence="5">
    <location>
        <begin position="8"/>
        <end position="76"/>
    </location>
</feature>